<dbReference type="Pfam" id="PF24638">
    <property type="entry name" value="KH_DEAH11_1st"/>
    <property type="match status" value="1"/>
</dbReference>
<dbReference type="Pfam" id="PF24471">
    <property type="entry name" value="KH_DEAH11"/>
    <property type="match status" value="1"/>
</dbReference>
<evidence type="ECO:0000313" key="5">
    <source>
        <dbReference type="EMBL" id="KAL3524852.1"/>
    </source>
</evidence>
<evidence type="ECO:0000259" key="4">
    <source>
        <dbReference type="Pfam" id="PF24641"/>
    </source>
</evidence>
<dbReference type="InterPro" id="IPR056246">
    <property type="entry name" value="KH_DEAH11/12_1st"/>
</dbReference>
<feature type="signal peptide" evidence="1">
    <location>
        <begin position="1"/>
        <end position="17"/>
    </location>
</feature>
<dbReference type="EMBL" id="JBJUIK010000006">
    <property type="protein sequence ID" value="KAL3524852.1"/>
    <property type="molecule type" value="Genomic_DNA"/>
</dbReference>
<dbReference type="InterPro" id="IPR056247">
    <property type="entry name" value="KH_DEAH11/12_2nd"/>
</dbReference>
<evidence type="ECO:0000313" key="6">
    <source>
        <dbReference type="Proteomes" id="UP001630127"/>
    </source>
</evidence>
<proteinExistence type="predicted"/>
<keyword evidence="1" id="KW-0732">Signal</keyword>
<feature type="domain" description="DEAH11/12 KH-domain" evidence="2">
    <location>
        <begin position="177"/>
        <end position="233"/>
    </location>
</feature>
<name>A0ABD3A325_9GENT</name>
<organism evidence="5 6">
    <name type="scientific">Cinchona calisaya</name>
    <dbReference type="NCBI Taxonomy" id="153742"/>
    <lineage>
        <taxon>Eukaryota</taxon>
        <taxon>Viridiplantae</taxon>
        <taxon>Streptophyta</taxon>
        <taxon>Embryophyta</taxon>
        <taxon>Tracheophyta</taxon>
        <taxon>Spermatophyta</taxon>
        <taxon>Magnoliopsida</taxon>
        <taxon>eudicotyledons</taxon>
        <taxon>Gunneridae</taxon>
        <taxon>Pentapetalae</taxon>
        <taxon>asterids</taxon>
        <taxon>lamiids</taxon>
        <taxon>Gentianales</taxon>
        <taxon>Rubiaceae</taxon>
        <taxon>Cinchonoideae</taxon>
        <taxon>Cinchoneae</taxon>
        <taxon>Cinchona</taxon>
    </lineage>
</organism>
<dbReference type="AlphaFoldDB" id="A0ABD3A325"/>
<accession>A0ABD3A325</accession>
<evidence type="ECO:0000256" key="1">
    <source>
        <dbReference type="SAM" id="SignalP"/>
    </source>
</evidence>
<dbReference type="InterPro" id="IPR056245">
    <property type="entry name" value="KH_DEAH11/12"/>
</dbReference>
<gene>
    <name evidence="5" type="ORF">ACH5RR_013224</name>
</gene>
<dbReference type="Proteomes" id="UP001630127">
    <property type="component" value="Unassembled WGS sequence"/>
</dbReference>
<feature type="domain" description="DEAH11/12 type I KH-domain" evidence="3">
    <location>
        <begin position="37"/>
        <end position="101"/>
    </location>
</feature>
<feature type="domain" description="DEAH11/12 second type I KH-domain" evidence="4">
    <location>
        <begin position="102"/>
        <end position="176"/>
    </location>
</feature>
<reference evidence="5 6" key="1">
    <citation type="submission" date="2024-11" db="EMBL/GenBank/DDBJ databases">
        <title>A near-complete genome assembly of Cinchona calisaya.</title>
        <authorList>
            <person name="Lian D.C."/>
            <person name="Zhao X.W."/>
            <person name="Wei L."/>
        </authorList>
    </citation>
    <scope>NUCLEOTIDE SEQUENCE [LARGE SCALE GENOMIC DNA]</scope>
    <source>
        <tissue evidence="5">Nenye</tissue>
    </source>
</reference>
<comment type="caution">
    <text evidence="5">The sequence shown here is derived from an EMBL/GenBank/DDBJ whole genome shotgun (WGS) entry which is preliminary data.</text>
</comment>
<protein>
    <submittedName>
        <fullName evidence="5">Uncharacterized protein</fullName>
    </submittedName>
</protein>
<sequence>MGVCIWRLLGLWMISHGKVLPGYLPWQMMKCQHLFCSSMWCPASVYLDIRNQLDHLVKSFCRRKGVECNIEENENGSCRAKILATASKMVAELRRPLERLMRGNIIDNAAITPTVLQLVFSSDGLTLVNVIQRETETYILFDKQTLSLRVFGTLVKIEEAKKRLVKSLFSLHENKQLQVHLHGAVLPPDLMKRVVQKFGPVLHVLKEMFPGAEFSLNTKHHCICLRCTKELKEGQILMGTKDPKQKVEDLIYEIAQSNGSPNHRAMRGLPVPFACVK</sequence>
<evidence type="ECO:0000259" key="2">
    <source>
        <dbReference type="Pfam" id="PF24471"/>
    </source>
</evidence>
<dbReference type="Pfam" id="PF24641">
    <property type="entry name" value="KH_DEAH11_2nd"/>
    <property type="match status" value="1"/>
</dbReference>
<keyword evidence="6" id="KW-1185">Reference proteome</keyword>
<evidence type="ECO:0000259" key="3">
    <source>
        <dbReference type="Pfam" id="PF24638"/>
    </source>
</evidence>
<feature type="chain" id="PRO_5044792989" evidence="1">
    <location>
        <begin position="18"/>
        <end position="277"/>
    </location>
</feature>